<comment type="caution">
    <text evidence="7">The sequence shown here is derived from an EMBL/GenBank/DDBJ whole genome shotgun (WGS) entry which is preliminary data.</text>
</comment>
<keyword evidence="4" id="KW-0505">Motor protein</keyword>
<comment type="caution">
    <text evidence="5">Lacks conserved residue(s) required for the propagation of feature annotation.</text>
</comment>
<dbReference type="Gene3D" id="1.20.58.530">
    <property type="match status" value="1"/>
</dbReference>
<evidence type="ECO:0000256" key="3">
    <source>
        <dbReference type="ARBA" id="ARBA00023123"/>
    </source>
</evidence>
<dbReference type="Gene3D" id="3.40.850.10">
    <property type="entry name" value="Kinesin motor domain"/>
    <property type="match status" value="1"/>
</dbReference>
<reference evidence="7 8" key="1">
    <citation type="submission" date="2021-06" db="EMBL/GenBank/DDBJ databases">
        <authorList>
            <person name="Palmer J.M."/>
        </authorList>
    </citation>
    <scope>NUCLEOTIDE SEQUENCE [LARGE SCALE GENOMIC DNA]</scope>
    <source>
        <strain evidence="7 8">XC_2019</strain>
        <tissue evidence="7">Muscle</tissue>
    </source>
</reference>
<organism evidence="7 8">
    <name type="scientific">Xenoophorus captivus</name>
    <dbReference type="NCBI Taxonomy" id="1517983"/>
    <lineage>
        <taxon>Eukaryota</taxon>
        <taxon>Metazoa</taxon>
        <taxon>Chordata</taxon>
        <taxon>Craniata</taxon>
        <taxon>Vertebrata</taxon>
        <taxon>Euteleostomi</taxon>
        <taxon>Actinopterygii</taxon>
        <taxon>Neopterygii</taxon>
        <taxon>Teleostei</taxon>
        <taxon>Neoteleostei</taxon>
        <taxon>Acanthomorphata</taxon>
        <taxon>Ovalentaria</taxon>
        <taxon>Atherinomorphae</taxon>
        <taxon>Cyprinodontiformes</taxon>
        <taxon>Goodeidae</taxon>
        <taxon>Xenoophorus</taxon>
    </lineage>
</organism>
<dbReference type="EMBL" id="JAHRIN010026436">
    <property type="protein sequence ID" value="MEQ2200732.1"/>
    <property type="molecule type" value="Genomic_DNA"/>
</dbReference>
<dbReference type="InterPro" id="IPR001609">
    <property type="entry name" value="Myosin_head_motor_dom-like"/>
</dbReference>
<keyword evidence="3 5" id="KW-0518">Myosin</keyword>
<dbReference type="SMART" id="SM00242">
    <property type="entry name" value="MYSc"/>
    <property type="match status" value="1"/>
</dbReference>
<evidence type="ECO:0000313" key="8">
    <source>
        <dbReference type="Proteomes" id="UP001434883"/>
    </source>
</evidence>
<proteinExistence type="inferred from homology"/>
<evidence type="ECO:0000313" key="7">
    <source>
        <dbReference type="EMBL" id="MEQ2200732.1"/>
    </source>
</evidence>
<dbReference type="InterPro" id="IPR027417">
    <property type="entry name" value="P-loop_NTPase"/>
</dbReference>
<feature type="domain" description="Myosin motor" evidence="6">
    <location>
        <begin position="1"/>
        <end position="375"/>
    </location>
</feature>
<dbReference type="PROSITE" id="PS51456">
    <property type="entry name" value="MYOSIN_MOTOR"/>
    <property type="match status" value="1"/>
</dbReference>
<evidence type="ECO:0000256" key="2">
    <source>
        <dbReference type="ARBA" id="ARBA00022840"/>
    </source>
</evidence>
<comment type="similarity">
    <text evidence="5">Belongs to the TRAFAC class myosin-kinesin ATPase superfamily. Myosin family.</text>
</comment>
<dbReference type="PANTHER" id="PTHR47335">
    <property type="entry name" value="UNCONVENTIONAL MYOSIN-XVI"/>
    <property type="match status" value="1"/>
</dbReference>
<accession>A0ABV0QY05</accession>
<gene>
    <name evidence="7" type="ORF">XENOCAPTIV_002285</name>
</gene>
<keyword evidence="8" id="KW-1185">Reference proteome</keyword>
<feature type="region of interest" description="Actin-binding" evidence="5">
    <location>
        <begin position="310"/>
        <end position="332"/>
    </location>
</feature>
<dbReference type="SUPFAM" id="SSF52540">
    <property type="entry name" value="P-loop containing nucleoside triphosphate hydrolases"/>
    <property type="match status" value="1"/>
</dbReference>
<keyword evidence="2" id="KW-0067">ATP-binding</keyword>
<feature type="non-terminal residue" evidence="7">
    <location>
        <position position="1"/>
    </location>
</feature>
<feature type="non-terminal residue" evidence="7">
    <location>
        <position position="375"/>
    </location>
</feature>
<dbReference type="Proteomes" id="UP001434883">
    <property type="component" value="Unassembled WGS sequence"/>
</dbReference>
<sequence length="375" mass="42138">DVITRRHTVEMAEQYRDQLAKSIYGRLFYYLVNSINKYLHGQDDSAGDPAMEIGILDVFGFEEFQRNAFEQLCVNMTNQRLRLYVSEVLFQQEQAECLQEGITMEIPLSSNSHVAVLDFFLQRPQGLLYVLDEESQSLRPAEQTLYKRLSAQLDSSSICGLSLTMKDGNGNPPPNDQGPAFTVSHYAGQISYDLTGSLTKNKDSFPQNLLLTVKTSESVLLQQLFQSKLTQTGSLVPAAQGRIALRGTKASLLLQRMPSVSPVNATSIPQQPRRYRDLTKILKKKGSSSFVQRLERCGPITGAVQLRNSLSEIMSKLQSRTPHFVECVRPNSSGQPANFDSFHVSTQLQYIGVLDMVRMIRYGYPIRLSFSTFLS</sequence>
<protein>
    <recommendedName>
        <fullName evidence="6">Myosin motor domain-containing protein</fullName>
    </recommendedName>
</protein>
<keyword evidence="1" id="KW-0547">Nucleotide-binding</keyword>
<dbReference type="PANTHER" id="PTHR47335:SF1">
    <property type="entry name" value="UNCONVENTIONAL MYOSIN-XVI"/>
    <property type="match status" value="1"/>
</dbReference>
<name>A0ABV0QY05_9TELE</name>
<dbReference type="Pfam" id="PF00063">
    <property type="entry name" value="Myosin_head"/>
    <property type="match status" value="1"/>
</dbReference>
<keyword evidence="5" id="KW-0009">Actin-binding</keyword>
<dbReference type="Gene3D" id="1.20.120.720">
    <property type="entry name" value="Myosin VI head, motor domain, U50 subdomain"/>
    <property type="match status" value="1"/>
</dbReference>
<evidence type="ECO:0000259" key="6">
    <source>
        <dbReference type="PROSITE" id="PS51456"/>
    </source>
</evidence>
<dbReference type="InterPro" id="IPR036961">
    <property type="entry name" value="Kinesin_motor_dom_sf"/>
</dbReference>
<dbReference type="InterPro" id="IPR052838">
    <property type="entry name" value="Myosin-XVI"/>
</dbReference>
<evidence type="ECO:0000256" key="4">
    <source>
        <dbReference type="ARBA" id="ARBA00023175"/>
    </source>
</evidence>
<evidence type="ECO:0000256" key="1">
    <source>
        <dbReference type="ARBA" id="ARBA00022741"/>
    </source>
</evidence>
<evidence type="ECO:0000256" key="5">
    <source>
        <dbReference type="PROSITE-ProRule" id="PRU00782"/>
    </source>
</evidence>